<dbReference type="HOGENOM" id="CLU_1794189_0_0_0"/>
<protein>
    <recommendedName>
        <fullName evidence="4">Lipoprotein</fullName>
    </recommendedName>
</protein>
<evidence type="ECO:0000313" key="3">
    <source>
        <dbReference type="Proteomes" id="UP000007030"/>
    </source>
</evidence>
<dbReference type="KEGG" id="mhd:Marky_0655"/>
<name>F2NQ94_MARHT</name>
<dbReference type="Proteomes" id="UP000007030">
    <property type="component" value="Chromosome"/>
</dbReference>
<feature type="signal peptide" evidence="1">
    <location>
        <begin position="1"/>
        <end position="21"/>
    </location>
</feature>
<dbReference type="STRING" id="869210.Marky_0655"/>
<dbReference type="EMBL" id="CP002630">
    <property type="protein sequence ID" value="AEB11405.1"/>
    <property type="molecule type" value="Genomic_DNA"/>
</dbReference>
<gene>
    <name evidence="2" type="ordered locus">Marky_0655</name>
</gene>
<sequence length="144" mass="15639">MGRGWRCWVTAGLLVGLAACAGSKSGAEVRWTPLPSPFTPARWLEAPLAYLGMQLAVQRQAATLGLPCRSQVLVFKVRLRPGVRAWTDEVRALERAGLVLGNRTAIAKSPYVRVMLIDTRNGDWVIALRRSGGGVALWGLCATR</sequence>
<dbReference type="PROSITE" id="PS51257">
    <property type="entry name" value="PROKAR_LIPOPROTEIN"/>
    <property type="match status" value="1"/>
</dbReference>
<keyword evidence="3" id="KW-1185">Reference proteome</keyword>
<evidence type="ECO:0000313" key="2">
    <source>
        <dbReference type="EMBL" id="AEB11405.1"/>
    </source>
</evidence>
<organism evidence="2 3">
    <name type="scientific">Marinithermus hydrothermalis (strain DSM 14884 / JCM 11576 / T1)</name>
    <dbReference type="NCBI Taxonomy" id="869210"/>
    <lineage>
        <taxon>Bacteria</taxon>
        <taxon>Thermotogati</taxon>
        <taxon>Deinococcota</taxon>
        <taxon>Deinococci</taxon>
        <taxon>Thermales</taxon>
        <taxon>Thermaceae</taxon>
        <taxon>Marinithermus</taxon>
    </lineage>
</organism>
<reference evidence="2 3" key="1">
    <citation type="journal article" date="2012" name="Stand. Genomic Sci.">
        <title>Complete genome sequence of the aerobic, heterotroph Marinithermus hydrothermalis type strain (T1(T)) from a deep-sea hydrothermal vent chimney.</title>
        <authorList>
            <person name="Copeland A."/>
            <person name="Gu W."/>
            <person name="Yasawong M."/>
            <person name="Lapidus A."/>
            <person name="Lucas S."/>
            <person name="Deshpande S."/>
            <person name="Pagani I."/>
            <person name="Tapia R."/>
            <person name="Cheng J.F."/>
            <person name="Goodwin L.A."/>
            <person name="Pitluck S."/>
            <person name="Liolios K."/>
            <person name="Ivanova N."/>
            <person name="Mavromatis K."/>
            <person name="Mikhailova N."/>
            <person name="Pati A."/>
            <person name="Chen A."/>
            <person name="Palaniappan K."/>
            <person name="Land M."/>
            <person name="Pan C."/>
            <person name="Brambilla E.M."/>
            <person name="Rohde M."/>
            <person name="Tindall B.J."/>
            <person name="Sikorski J."/>
            <person name="Goker M."/>
            <person name="Detter J.C."/>
            <person name="Bristow J."/>
            <person name="Eisen J.A."/>
            <person name="Markowitz V."/>
            <person name="Hugenholtz P."/>
            <person name="Kyrpides N.C."/>
            <person name="Klenk H.P."/>
            <person name="Woyke T."/>
        </authorList>
    </citation>
    <scope>NUCLEOTIDE SEQUENCE [LARGE SCALE GENOMIC DNA]</scope>
    <source>
        <strain evidence="3">DSM 14884 / JCM 11576 / T1</strain>
    </source>
</reference>
<dbReference type="AlphaFoldDB" id="F2NQ94"/>
<proteinExistence type="predicted"/>
<evidence type="ECO:0000256" key="1">
    <source>
        <dbReference type="SAM" id="SignalP"/>
    </source>
</evidence>
<feature type="chain" id="PRO_5003282798" description="Lipoprotein" evidence="1">
    <location>
        <begin position="22"/>
        <end position="144"/>
    </location>
</feature>
<evidence type="ECO:0008006" key="4">
    <source>
        <dbReference type="Google" id="ProtNLM"/>
    </source>
</evidence>
<accession>F2NQ94</accession>
<keyword evidence="1" id="KW-0732">Signal</keyword>